<name>A0A1D8TRP2_9CYAN</name>
<dbReference type="AlphaFoldDB" id="A0A1D8TRP2"/>
<sequence>MQGGSLFLIVSFRLEQFTITVDSFALIYTNLSTIVPDLPRVNWVIPNLISFKQACGDIK</sequence>
<dbReference type="EMBL" id="CP017599">
    <property type="protein sequence ID" value="AOX00244.1"/>
    <property type="molecule type" value="Genomic_DNA"/>
</dbReference>
<protein>
    <submittedName>
        <fullName evidence="1">Uncharacterized protein</fullName>
    </submittedName>
</protein>
<organism evidence="1 2">
    <name type="scientific">Moorena producens PAL-8-15-08-1</name>
    <dbReference type="NCBI Taxonomy" id="1458985"/>
    <lineage>
        <taxon>Bacteria</taxon>
        <taxon>Bacillati</taxon>
        <taxon>Cyanobacteriota</taxon>
        <taxon>Cyanophyceae</taxon>
        <taxon>Coleofasciculales</taxon>
        <taxon>Coleofasciculaceae</taxon>
        <taxon>Moorena</taxon>
    </lineage>
</organism>
<dbReference type="STRING" id="1458985.BJP34_12980"/>
<gene>
    <name evidence="1" type="ORF">BJP34_12980</name>
</gene>
<evidence type="ECO:0000313" key="1">
    <source>
        <dbReference type="EMBL" id="AOX00244.1"/>
    </source>
</evidence>
<evidence type="ECO:0000313" key="2">
    <source>
        <dbReference type="Proteomes" id="UP000177870"/>
    </source>
</evidence>
<reference evidence="2" key="1">
    <citation type="submission" date="2016-10" db="EMBL/GenBank/DDBJ databases">
        <title>Comparative genomics uncovers the prolific and rare metabolic potential of the cyanobacterial genus Moorea.</title>
        <authorList>
            <person name="Leao T."/>
            <person name="Castelao G."/>
            <person name="Korobeynikov A."/>
            <person name="Monroe E.A."/>
            <person name="Podell S."/>
            <person name="Glukhov E."/>
            <person name="Allen E."/>
            <person name="Gerwick W.H."/>
            <person name="Gerwick L."/>
        </authorList>
    </citation>
    <scope>NUCLEOTIDE SEQUENCE [LARGE SCALE GENOMIC DNA]</scope>
    <source>
        <strain evidence="2">PAL-8-15-08-1</strain>
    </source>
</reference>
<dbReference type="KEGG" id="mpro:BJP34_12980"/>
<accession>A0A1D8TRP2</accession>
<dbReference type="Proteomes" id="UP000177870">
    <property type="component" value="Chromosome"/>
</dbReference>
<proteinExistence type="predicted"/>